<evidence type="ECO:0000313" key="3">
    <source>
        <dbReference type="Proteomes" id="UP001157109"/>
    </source>
</evidence>
<keyword evidence="1" id="KW-0812">Transmembrane</keyword>
<dbReference type="Proteomes" id="UP001157109">
    <property type="component" value="Unassembled WGS sequence"/>
</dbReference>
<sequence>MFSTTELIGYLASALIVVSLAMRSVVRLRTISLVGSVTFVVYGLLIGSWPVVVSNAIIAGINVWYLRQELRRGGRDLGAVPIAADAPFLLDFLHSHERDITRSQPGFTRVDPEDVALLLTRDGLPAGALVGRRTDPDGSVLDLRLDYVMAAYRDSRIGRWIYGAGAAALKDLGVREVVAHPATAGHRSYLLGVGFEPADEDRLVRRLP</sequence>
<dbReference type="EMBL" id="BSUJ01000001">
    <property type="protein sequence ID" value="GMA21421.1"/>
    <property type="molecule type" value="Genomic_DNA"/>
</dbReference>
<proteinExistence type="predicted"/>
<evidence type="ECO:0000256" key="1">
    <source>
        <dbReference type="SAM" id="Phobius"/>
    </source>
</evidence>
<dbReference type="SUPFAM" id="SSF55729">
    <property type="entry name" value="Acyl-CoA N-acyltransferases (Nat)"/>
    <property type="match status" value="1"/>
</dbReference>
<protein>
    <recommendedName>
        <fullName evidence="4">N-acetyltransferase domain-containing protein</fullName>
    </recommendedName>
</protein>
<accession>A0ABQ6HTM6</accession>
<evidence type="ECO:0008006" key="4">
    <source>
        <dbReference type="Google" id="ProtNLM"/>
    </source>
</evidence>
<organism evidence="2 3">
    <name type="scientific">Arsenicicoccus piscis</name>
    <dbReference type="NCBI Taxonomy" id="673954"/>
    <lineage>
        <taxon>Bacteria</taxon>
        <taxon>Bacillati</taxon>
        <taxon>Actinomycetota</taxon>
        <taxon>Actinomycetes</taxon>
        <taxon>Micrococcales</taxon>
        <taxon>Intrasporangiaceae</taxon>
        <taxon>Arsenicicoccus</taxon>
    </lineage>
</organism>
<keyword evidence="1" id="KW-0472">Membrane</keyword>
<dbReference type="RefSeq" id="WP_241441659.1">
    <property type="nucleotide sequence ID" value="NZ_BSUJ01000001.1"/>
</dbReference>
<comment type="caution">
    <text evidence="2">The sequence shown here is derived from an EMBL/GenBank/DDBJ whole genome shotgun (WGS) entry which is preliminary data.</text>
</comment>
<evidence type="ECO:0000313" key="2">
    <source>
        <dbReference type="EMBL" id="GMA21421.1"/>
    </source>
</evidence>
<gene>
    <name evidence="2" type="ORF">GCM10025862_34420</name>
</gene>
<keyword evidence="3" id="KW-1185">Reference proteome</keyword>
<dbReference type="InterPro" id="IPR016181">
    <property type="entry name" value="Acyl_CoA_acyltransferase"/>
</dbReference>
<dbReference type="Gene3D" id="3.40.630.30">
    <property type="match status" value="1"/>
</dbReference>
<feature type="transmembrane region" description="Helical" evidence="1">
    <location>
        <begin position="39"/>
        <end position="65"/>
    </location>
</feature>
<name>A0ABQ6HTM6_9MICO</name>
<keyword evidence="1" id="KW-1133">Transmembrane helix</keyword>
<reference evidence="3" key="1">
    <citation type="journal article" date="2019" name="Int. J. Syst. Evol. Microbiol.">
        <title>The Global Catalogue of Microorganisms (GCM) 10K type strain sequencing project: providing services to taxonomists for standard genome sequencing and annotation.</title>
        <authorList>
            <consortium name="The Broad Institute Genomics Platform"/>
            <consortium name="The Broad Institute Genome Sequencing Center for Infectious Disease"/>
            <person name="Wu L."/>
            <person name="Ma J."/>
        </authorList>
    </citation>
    <scope>NUCLEOTIDE SEQUENCE [LARGE SCALE GENOMIC DNA]</scope>
    <source>
        <strain evidence="3">NBRC 105830</strain>
    </source>
</reference>